<proteinExistence type="predicted"/>
<organism evidence="2 3">
    <name type="scientific">Paracholeplasma vituli</name>
    <dbReference type="NCBI Taxonomy" id="69473"/>
    <lineage>
        <taxon>Bacteria</taxon>
        <taxon>Bacillati</taxon>
        <taxon>Mycoplasmatota</taxon>
        <taxon>Mollicutes</taxon>
        <taxon>Acholeplasmatales</taxon>
        <taxon>Acholeplasmataceae</taxon>
        <taxon>Paracholeplasma</taxon>
    </lineage>
</organism>
<keyword evidence="3" id="KW-1185">Reference proteome</keyword>
<name>A0ABT2PW12_9MOLU</name>
<accession>A0ABT2PW12</accession>
<evidence type="ECO:0000313" key="2">
    <source>
        <dbReference type="EMBL" id="MCU0105148.1"/>
    </source>
</evidence>
<dbReference type="Pfam" id="PF09861">
    <property type="entry name" value="Lar_N"/>
    <property type="match status" value="1"/>
</dbReference>
<dbReference type="Gene3D" id="3.90.226.30">
    <property type="match status" value="1"/>
</dbReference>
<reference evidence="3" key="1">
    <citation type="submission" date="2023-07" db="EMBL/GenBank/DDBJ databases">
        <title>Novel Mycoplasma species identified in domestic and wild animals.</title>
        <authorList>
            <person name="Volokhov D.V."/>
            <person name="Furtak V.A."/>
            <person name="Zagorodnyaya T.A."/>
        </authorList>
    </citation>
    <scope>NUCLEOTIDE SEQUENCE [LARGE SCALE GENOMIC DNA]</scope>
    <source>
        <strain evidence="3">92-19</strain>
    </source>
</reference>
<dbReference type="Gene3D" id="3.40.50.11440">
    <property type="match status" value="1"/>
</dbReference>
<dbReference type="Proteomes" id="UP001209076">
    <property type="component" value="Unassembled WGS sequence"/>
</dbReference>
<evidence type="ECO:0000313" key="3">
    <source>
        <dbReference type="Proteomes" id="UP001209076"/>
    </source>
</evidence>
<comment type="caution">
    <text evidence="2">The sequence shown here is derived from an EMBL/GenBank/DDBJ whole genome shotgun (WGS) entry which is preliminary data.</text>
</comment>
<protein>
    <submittedName>
        <fullName evidence="2">Lactate racemase domain-containing protein</fullName>
    </submittedName>
</protein>
<gene>
    <name evidence="2" type="ORF">N7603_05710</name>
</gene>
<dbReference type="PANTHER" id="PTHR33171">
    <property type="entry name" value="LAR_N DOMAIN-CONTAINING PROTEIN"/>
    <property type="match status" value="1"/>
</dbReference>
<dbReference type="EMBL" id="JAOEGN010000009">
    <property type="protein sequence ID" value="MCU0105148.1"/>
    <property type="molecule type" value="Genomic_DNA"/>
</dbReference>
<dbReference type="InterPro" id="IPR043166">
    <property type="entry name" value="LarA-like_C"/>
</dbReference>
<dbReference type="PANTHER" id="PTHR33171:SF17">
    <property type="entry name" value="LARA-LIKE N-TERMINAL DOMAIN-CONTAINING PROTEIN"/>
    <property type="match status" value="1"/>
</dbReference>
<dbReference type="InterPro" id="IPR018657">
    <property type="entry name" value="LarA-like_N"/>
</dbReference>
<dbReference type="RefSeq" id="WP_262096416.1">
    <property type="nucleotide sequence ID" value="NZ_JAOEGN010000009.1"/>
</dbReference>
<dbReference type="InterPro" id="IPR048068">
    <property type="entry name" value="LarA-like"/>
</dbReference>
<feature type="domain" description="LarA-like N-terminal" evidence="1">
    <location>
        <begin position="30"/>
        <end position="179"/>
    </location>
</feature>
<evidence type="ECO:0000259" key="1">
    <source>
        <dbReference type="Pfam" id="PF09861"/>
    </source>
</evidence>
<sequence length="397" mass="44721">MELFYKAQTEDGLSKSEILEGLKKSLEGKTVKKVLLIPPDFTRFHSNAGLITNLYYHLLKDQAQVDILPALGTHEPMSANEITEMYGDIPHDRFIVHNWREDIVHVGEVPGSYISSITDGLWDQGVGMEVNRLIMDPTYDLILSIGQVVPHEVIGMANHAKNVFVGCGGKTTINQSHMIGAVYGMERMMGKDHTPVRKVLDYALEHFLKDRPLYFVLTVTTAPKNVIKTHGLFIGNTRKVLEEAITVSQEKNINWLDKGIKKCVVYLDPKEFKSTWLGNKSIYRTRMAIEDGGELIVLAAGVTKFGEDSKIDELIRKYGYCGRLKVLELFKQNEDLKKNMSAAAHLIHSSSDSRFKITYAVKNITQAEVKKSTLIQQNTMKLLKDTIQIPYNQGGTH</sequence>